<name>A0A024HL63_PSEKB</name>
<accession>A0A024HL63</accession>
<dbReference type="PROSITE" id="PS50894">
    <property type="entry name" value="HPT"/>
    <property type="match status" value="1"/>
</dbReference>
<proteinExistence type="predicted"/>
<keyword evidence="2" id="KW-0597">Phosphoprotein</keyword>
<dbReference type="GO" id="GO:0005737">
    <property type="term" value="C:cytoplasm"/>
    <property type="evidence" value="ECO:0007669"/>
    <property type="project" value="TreeGrafter"/>
</dbReference>
<feature type="modified residue" description="Phosphohistidine" evidence="2">
    <location>
        <position position="57"/>
    </location>
</feature>
<dbReference type="SMART" id="SM00073">
    <property type="entry name" value="HPT"/>
    <property type="match status" value="1"/>
</dbReference>
<organism evidence="4 5">
    <name type="scientific">Pseudomonas knackmussii (strain DSM 6978 / CCUG 54928 / LMG 23759 / B13)</name>
    <dbReference type="NCBI Taxonomy" id="1301098"/>
    <lineage>
        <taxon>Bacteria</taxon>
        <taxon>Pseudomonadati</taxon>
        <taxon>Pseudomonadota</taxon>
        <taxon>Gammaproteobacteria</taxon>
        <taxon>Pseudomonadales</taxon>
        <taxon>Pseudomonadaceae</taxon>
        <taxon>Pseudomonas</taxon>
    </lineage>
</organism>
<dbReference type="PATRIC" id="fig|1301098.3.peg.3947"/>
<dbReference type="Proteomes" id="UP000025241">
    <property type="component" value="Chromosome I"/>
</dbReference>
<dbReference type="PANTHER" id="PTHR28242">
    <property type="entry name" value="PHOSPHORELAY INTERMEDIATE PROTEIN YPD1"/>
    <property type="match status" value="1"/>
</dbReference>
<dbReference type="HOGENOM" id="CLU_157042_1_0_6"/>
<evidence type="ECO:0000256" key="2">
    <source>
        <dbReference type="PROSITE-ProRule" id="PRU00110"/>
    </source>
</evidence>
<dbReference type="Gene3D" id="1.20.120.160">
    <property type="entry name" value="HPT domain"/>
    <property type="match status" value="1"/>
</dbReference>
<dbReference type="OrthoDB" id="9131849at2"/>
<dbReference type="RefSeq" id="WP_043253649.1">
    <property type="nucleotide sequence ID" value="NZ_HG322950.1"/>
</dbReference>
<dbReference type="eggNOG" id="COG2198">
    <property type="taxonomic scope" value="Bacteria"/>
</dbReference>
<reference evidence="4 5" key="1">
    <citation type="submission" date="2013-03" db="EMBL/GenBank/DDBJ databases">
        <authorList>
            <person name="Linke B."/>
        </authorList>
    </citation>
    <scope>NUCLEOTIDE SEQUENCE [LARGE SCALE GENOMIC DNA]</scope>
    <source>
        <strain evidence="4 5">B13</strain>
    </source>
</reference>
<dbReference type="EMBL" id="HG322950">
    <property type="protein sequence ID" value="CDF85272.1"/>
    <property type="molecule type" value="Genomic_DNA"/>
</dbReference>
<feature type="domain" description="HPt" evidence="3">
    <location>
        <begin position="18"/>
        <end position="111"/>
    </location>
</feature>
<evidence type="ECO:0000259" key="3">
    <source>
        <dbReference type="PROSITE" id="PS50894"/>
    </source>
</evidence>
<dbReference type="GO" id="GO:0000160">
    <property type="term" value="P:phosphorelay signal transduction system"/>
    <property type="evidence" value="ECO:0007669"/>
    <property type="project" value="UniProtKB-KW"/>
</dbReference>
<reference evidence="4 5" key="2">
    <citation type="submission" date="2014-05" db="EMBL/GenBank/DDBJ databases">
        <title>Genome sequence of the 3-chlorobenzoate degrading bacterium Pseudomonas knackmussii B13 shows multiple evidence for horizontal gene transfer.</title>
        <authorList>
            <person name="Miyazaki R."/>
            <person name="Bertelli C."/>
            <person name="Falquet L."/>
            <person name="Robinson-Rechavi M."/>
            <person name="Gharib W."/>
            <person name="Roy S."/>
            <person name="Van der Meer J.R."/>
        </authorList>
    </citation>
    <scope>NUCLEOTIDE SEQUENCE [LARGE SCALE GENOMIC DNA]</scope>
    <source>
        <strain evidence="4 5">B13</strain>
    </source>
</reference>
<dbReference type="SUPFAM" id="SSF47226">
    <property type="entry name" value="Histidine-containing phosphotransfer domain, HPT domain"/>
    <property type="match status" value="1"/>
</dbReference>
<dbReference type="Pfam" id="PF01627">
    <property type="entry name" value="Hpt"/>
    <property type="match status" value="1"/>
</dbReference>
<gene>
    <name evidence="4" type="ORF">PKB_3943</name>
</gene>
<dbReference type="AlphaFoldDB" id="A0A024HL63"/>
<sequence length="116" mass="12533">MSEAHLDDAVLSALQDVMAEEFPLLLETFIGDSEERLRGLREALQHADAHALRHTAHSFKGSCGNMGALRLTSLCKQLEDLARHGNLSAAVPLVAEVESEFASVRRLLEALGPTAS</sequence>
<dbReference type="STRING" id="1301098.PKB_3943"/>
<dbReference type="CDD" id="cd00088">
    <property type="entry name" value="HPT"/>
    <property type="match status" value="1"/>
</dbReference>
<dbReference type="InterPro" id="IPR036641">
    <property type="entry name" value="HPT_dom_sf"/>
</dbReference>
<evidence type="ECO:0000313" key="4">
    <source>
        <dbReference type="EMBL" id="CDF85272.1"/>
    </source>
</evidence>
<evidence type="ECO:0000313" key="5">
    <source>
        <dbReference type="Proteomes" id="UP000025241"/>
    </source>
</evidence>
<dbReference type="InterPro" id="IPR045871">
    <property type="entry name" value="AHP1-5/YPD1"/>
</dbReference>
<dbReference type="KEGG" id="pkc:PKB_3943"/>
<keyword evidence="5" id="KW-1185">Reference proteome</keyword>
<dbReference type="GO" id="GO:0043424">
    <property type="term" value="F:protein histidine kinase binding"/>
    <property type="evidence" value="ECO:0007669"/>
    <property type="project" value="InterPro"/>
</dbReference>
<dbReference type="PANTHER" id="PTHR28242:SF52">
    <property type="entry name" value="PHOSPHORELAY INTERMEDIATE PROTEIN YPD1"/>
    <property type="match status" value="1"/>
</dbReference>
<evidence type="ECO:0000256" key="1">
    <source>
        <dbReference type="ARBA" id="ARBA00023012"/>
    </source>
</evidence>
<keyword evidence="1" id="KW-0902">Two-component regulatory system</keyword>
<dbReference type="GO" id="GO:0009927">
    <property type="term" value="F:histidine phosphotransfer kinase activity"/>
    <property type="evidence" value="ECO:0007669"/>
    <property type="project" value="InterPro"/>
</dbReference>
<dbReference type="InterPro" id="IPR008207">
    <property type="entry name" value="Sig_transdc_His_kin_Hpt_dom"/>
</dbReference>
<protein>
    <recommendedName>
        <fullName evidence="3">HPt domain-containing protein</fullName>
    </recommendedName>
</protein>